<dbReference type="AlphaFoldDB" id="A0A151MEW0"/>
<evidence type="ECO:0000313" key="2">
    <source>
        <dbReference type="Proteomes" id="UP000050525"/>
    </source>
</evidence>
<comment type="caution">
    <text evidence="1">The sequence shown here is derived from an EMBL/GenBank/DDBJ whole genome shotgun (WGS) entry which is preliminary data.</text>
</comment>
<protein>
    <submittedName>
        <fullName evidence="1">Uncharacterized protein</fullName>
    </submittedName>
</protein>
<gene>
    <name evidence="1" type="ORF">Y1Q_0005534</name>
</gene>
<dbReference type="EMBL" id="AKHW03006215">
    <property type="protein sequence ID" value="KYO23066.1"/>
    <property type="molecule type" value="Genomic_DNA"/>
</dbReference>
<keyword evidence="2" id="KW-1185">Reference proteome</keyword>
<sequence>MEYQQKVTKFLAQYYMNDTQPWSTYRKPLLHSEYYWGHLNREGKTLRLPHINPLKGKDYGDMTYKLLLTNLDSPGPATYLPTNTSCRETSVPAYTFGRKTPPRVAFSSPLQ</sequence>
<evidence type="ECO:0000313" key="1">
    <source>
        <dbReference type="EMBL" id="KYO23066.1"/>
    </source>
</evidence>
<dbReference type="Pfam" id="PF07004">
    <property type="entry name" value="SHIPPO-rpt"/>
    <property type="match status" value="1"/>
</dbReference>
<dbReference type="Proteomes" id="UP000050525">
    <property type="component" value="Unassembled WGS sequence"/>
</dbReference>
<proteinExistence type="predicted"/>
<name>A0A151MEW0_ALLMI</name>
<accession>A0A151MEW0</accession>
<dbReference type="InterPro" id="IPR010736">
    <property type="entry name" value="SHIPPO-rpt"/>
</dbReference>
<organism evidence="1 2">
    <name type="scientific">Alligator mississippiensis</name>
    <name type="common">American alligator</name>
    <dbReference type="NCBI Taxonomy" id="8496"/>
    <lineage>
        <taxon>Eukaryota</taxon>
        <taxon>Metazoa</taxon>
        <taxon>Chordata</taxon>
        <taxon>Craniata</taxon>
        <taxon>Vertebrata</taxon>
        <taxon>Euteleostomi</taxon>
        <taxon>Archelosauria</taxon>
        <taxon>Archosauria</taxon>
        <taxon>Crocodylia</taxon>
        <taxon>Alligatoridae</taxon>
        <taxon>Alligatorinae</taxon>
        <taxon>Alligator</taxon>
    </lineage>
</organism>
<reference evidence="1 2" key="1">
    <citation type="journal article" date="2012" name="Genome Biol.">
        <title>Sequencing three crocodilian genomes to illuminate the evolution of archosaurs and amniotes.</title>
        <authorList>
            <person name="St John J.A."/>
            <person name="Braun E.L."/>
            <person name="Isberg S.R."/>
            <person name="Miles L.G."/>
            <person name="Chong A.Y."/>
            <person name="Gongora J."/>
            <person name="Dalzell P."/>
            <person name="Moran C."/>
            <person name="Bed'hom B."/>
            <person name="Abzhanov A."/>
            <person name="Burgess S.C."/>
            <person name="Cooksey A.M."/>
            <person name="Castoe T.A."/>
            <person name="Crawford N.G."/>
            <person name="Densmore L.D."/>
            <person name="Drew J.C."/>
            <person name="Edwards S.V."/>
            <person name="Faircloth B.C."/>
            <person name="Fujita M.K."/>
            <person name="Greenwold M.J."/>
            <person name="Hoffmann F.G."/>
            <person name="Howard J.M."/>
            <person name="Iguchi T."/>
            <person name="Janes D.E."/>
            <person name="Khan S.Y."/>
            <person name="Kohno S."/>
            <person name="de Koning A.J."/>
            <person name="Lance S.L."/>
            <person name="McCarthy F.M."/>
            <person name="McCormack J.E."/>
            <person name="Merchant M.E."/>
            <person name="Peterson D.G."/>
            <person name="Pollock D.D."/>
            <person name="Pourmand N."/>
            <person name="Raney B.J."/>
            <person name="Roessler K.A."/>
            <person name="Sanford J.R."/>
            <person name="Sawyer R.H."/>
            <person name="Schmidt C.J."/>
            <person name="Triplett E.W."/>
            <person name="Tuberville T.D."/>
            <person name="Venegas-Anaya M."/>
            <person name="Howard J.T."/>
            <person name="Jarvis E.D."/>
            <person name="Guillette L.J.Jr."/>
            <person name="Glenn T.C."/>
            <person name="Green R.E."/>
            <person name="Ray D.A."/>
        </authorList>
    </citation>
    <scope>NUCLEOTIDE SEQUENCE [LARGE SCALE GENOMIC DNA]</scope>
    <source>
        <strain evidence="1">KSC_2009_1</strain>
    </source>
</reference>